<evidence type="ECO:0000256" key="4">
    <source>
        <dbReference type="ARBA" id="ARBA00023136"/>
    </source>
</evidence>
<dbReference type="Proteomes" id="UP001310022">
    <property type="component" value="Unassembled WGS sequence"/>
</dbReference>
<dbReference type="GO" id="GO:0008202">
    <property type="term" value="P:steroid metabolic process"/>
    <property type="evidence" value="ECO:0007669"/>
    <property type="project" value="InterPro"/>
</dbReference>
<dbReference type="PIRSF" id="PIRSF015596">
    <property type="entry name" value="5_alpha-SR2"/>
    <property type="match status" value="1"/>
</dbReference>
<evidence type="ECO:0000256" key="1">
    <source>
        <dbReference type="ARBA" id="ARBA00004141"/>
    </source>
</evidence>
<feature type="transmembrane region" description="Helical" evidence="5">
    <location>
        <begin position="26"/>
        <end position="49"/>
    </location>
</feature>
<dbReference type="InterPro" id="IPR039357">
    <property type="entry name" value="SRD5A/TECR"/>
</dbReference>
<dbReference type="EMBL" id="BQKE01000001">
    <property type="protein sequence ID" value="GJM61360.1"/>
    <property type="molecule type" value="Genomic_DNA"/>
</dbReference>
<keyword evidence="8" id="KW-1185">Reference proteome</keyword>
<comment type="caution">
    <text evidence="7">The sequence shown here is derived from an EMBL/GenBank/DDBJ whole genome shotgun (WGS) entry which is preliminary data.</text>
</comment>
<feature type="transmembrane region" description="Helical" evidence="5">
    <location>
        <begin position="73"/>
        <end position="93"/>
    </location>
</feature>
<reference evidence="7 8" key="1">
    <citation type="submission" date="2021-12" db="EMBL/GenBank/DDBJ databases">
        <title>Genome sequencing of bacteria with rrn-lacking chromosome and rrn-plasmid.</title>
        <authorList>
            <person name="Anda M."/>
            <person name="Iwasaki W."/>
        </authorList>
    </citation>
    <scope>NUCLEOTIDE SEQUENCE [LARGE SCALE GENOMIC DNA]</scope>
    <source>
        <strain evidence="7 8">NBRC 15940</strain>
    </source>
</reference>
<evidence type="ECO:0000256" key="3">
    <source>
        <dbReference type="ARBA" id="ARBA00022989"/>
    </source>
</evidence>
<keyword evidence="4 5" id="KW-0472">Membrane</keyword>
<feature type="transmembrane region" description="Helical" evidence="5">
    <location>
        <begin position="198"/>
        <end position="217"/>
    </location>
</feature>
<feature type="transmembrane region" description="Helical" evidence="5">
    <location>
        <begin position="223"/>
        <end position="243"/>
    </location>
</feature>
<evidence type="ECO:0000256" key="2">
    <source>
        <dbReference type="ARBA" id="ARBA00022692"/>
    </source>
</evidence>
<protein>
    <submittedName>
        <fullName evidence="7">3-oxo-5-alpha-steroid 4-dehydrogenase</fullName>
    </submittedName>
</protein>
<proteinExistence type="predicted"/>
<evidence type="ECO:0000256" key="5">
    <source>
        <dbReference type="SAM" id="Phobius"/>
    </source>
</evidence>
<organism evidence="7 8">
    <name type="scientific">Persicobacter diffluens</name>
    <dbReference type="NCBI Taxonomy" id="981"/>
    <lineage>
        <taxon>Bacteria</taxon>
        <taxon>Pseudomonadati</taxon>
        <taxon>Bacteroidota</taxon>
        <taxon>Cytophagia</taxon>
        <taxon>Cytophagales</taxon>
        <taxon>Persicobacteraceae</taxon>
        <taxon>Persicobacter</taxon>
    </lineage>
</organism>
<name>A0AAN5AJ90_9BACT</name>
<dbReference type="FunFam" id="1.20.120.1630:FF:000014">
    <property type="entry name" value="Steroid 5-alpha reductase, putative"/>
    <property type="match status" value="1"/>
</dbReference>
<comment type="subcellular location">
    <subcellularLocation>
        <location evidence="1">Membrane</location>
        <topology evidence="1">Multi-pass membrane protein</topology>
    </subcellularLocation>
</comment>
<feature type="transmembrane region" description="Helical" evidence="5">
    <location>
        <begin position="99"/>
        <end position="120"/>
    </location>
</feature>
<keyword evidence="2 5" id="KW-0812">Transmembrane</keyword>
<dbReference type="PANTHER" id="PTHR10556">
    <property type="entry name" value="3-OXO-5-ALPHA-STEROID 4-DEHYDROGENASE"/>
    <property type="match status" value="1"/>
</dbReference>
<dbReference type="Gene3D" id="1.20.120.1630">
    <property type="match status" value="1"/>
</dbReference>
<evidence type="ECO:0000313" key="8">
    <source>
        <dbReference type="Proteomes" id="UP001310022"/>
    </source>
</evidence>
<sequence length="286" mass="33620">MVKCWQNGTSNYSGEYLYFCMILEKILLHFHQITLIWSLMALITFVFLWKSNIRAPYGRHSQAGWGFMIDNKFAWFLMELPALLLIPLIPFYGPSLHPFQIGLIALWTLHYGYRTLIFPLRIKTKGKKMPISIVISALFFNLINGLLNGLWITFLAPEKMPFQWQWIGLLIFIAGWAINQYHDHLLIQIRKHQKGYKIPYGGLFQYISCPNLLGEIIEWGGFAILAWNGAAFSFFFWTCANLIPRAKNHHQWYLEQFPNYPKNRNPLWPPLGQIIHRHFPFTNNKS</sequence>
<dbReference type="PANTHER" id="PTHR10556:SF35">
    <property type="entry name" value="3-OXO-5-ALPHA-STEROID 4-DEHYDROGENASE FAMILY PROTEIN"/>
    <property type="match status" value="1"/>
</dbReference>
<gene>
    <name evidence="7" type="ORF">PEDI_19120</name>
</gene>
<dbReference type="GO" id="GO:0016020">
    <property type="term" value="C:membrane"/>
    <property type="evidence" value="ECO:0007669"/>
    <property type="project" value="UniProtKB-SubCell"/>
</dbReference>
<evidence type="ECO:0000259" key="6">
    <source>
        <dbReference type="Pfam" id="PF02544"/>
    </source>
</evidence>
<feature type="domain" description="3-oxo-5-alpha-steroid 4-dehydrogenase C-terminal" evidence="6">
    <location>
        <begin position="127"/>
        <end position="269"/>
    </location>
</feature>
<feature type="transmembrane region" description="Helical" evidence="5">
    <location>
        <begin position="132"/>
        <end position="156"/>
    </location>
</feature>
<dbReference type="PROSITE" id="PS50244">
    <property type="entry name" value="S5A_REDUCTASE"/>
    <property type="match status" value="1"/>
</dbReference>
<evidence type="ECO:0000313" key="7">
    <source>
        <dbReference type="EMBL" id="GJM61360.1"/>
    </source>
</evidence>
<dbReference type="InterPro" id="IPR001104">
    <property type="entry name" value="3-oxo-5_a-steroid_4-DH_C"/>
</dbReference>
<keyword evidence="3 5" id="KW-1133">Transmembrane helix</keyword>
<accession>A0AAN5AJ90</accession>
<dbReference type="GO" id="GO:0003865">
    <property type="term" value="F:3-oxo-5-alpha-steroid 4-dehydrogenase activity"/>
    <property type="evidence" value="ECO:0007669"/>
    <property type="project" value="InterPro"/>
</dbReference>
<dbReference type="InterPro" id="IPR016636">
    <property type="entry name" value="3-oxo-5-alpha-steroid_4-DH"/>
</dbReference>
<dbReference type="AlphaFoldDB" id="A0AAN5AJ90"/>
<feature type="transmembrane region" description="Helical" evidence="5">
    <location>
        <begin position="162"/>
        <end position="178"/>
    </location>
</feature>
<dbReference type="Pfam" id="PF02544">
    <property type="entry name" value="Steroid_dh"/>
    <property type="match status" value="1"/>
</dbReference>